<dbReference type="InterPro" id="IPR010929">
    <property type="entry name" value="PDR_CDR_ABC"/>
</dbReference>
<feature type="transmembrane region" description="Helical" evidence="10">
    <location>
        <begin position="1439"/>
        <end position="1459"/>
    </location>
</feature>
<dbReference type="EMBL" id="CP034206">
    <property type="protein sequence ID" value="QBZ57908.1"/>
    <property type="molecule type" value="Genomic_DNA"/>
</dbReference>
<dbReference type="GO" id="GO:0016887">
    <property type="term" value="F:ATP hydrolysis activity"/>
    <property type="evidence" value="ECO:0007669"/>
    <property type="project" value="InterPro"/>
</dbReference>
<dbReference type="InterPro" id="IPR027417">
    <property type="entry name" value="P-loop_NTPase"/>
</dbReference>
<dbReference type="CDD" id="cd03233">
    <property type="entry name" value="ABCG_PDR_domain1"/>
    <property type="match status" value="1"/>
</dbReference>
<feature type="transmembrane region" description="Helical" evidence="10">
    <location>
        <begin position="1319"/>
        <end position="1338"/>
    </location>
</feature>
<evidence type="ECO:0000256" key="10">
    <source>
        <dbReference type="SAM" id="Phobius"/>
    </source>
</evidence>
<evidence type="ECO:0000313" key="13">
    <source>
        <dbReference type="Proteomes" id="UP000294847"/>
    </source>
</evidence>
<dbReference type="InterPro" id="IPR017871">
    <property type="entry name" value="ABC_transporter-like_CS"/>
</dbReference>
<keyword evidence="5" id="KW-0547">Nucleotide-binding</keyword>
<evidence type="ECO:0000256" key="8">
    <source>
        <dbReference type="ARBA" id="ARBA00023136"/>
    </source>
</evidence>
<feature type="transmembrane region" description="Helical" evidence="10">
    <location>
        <begin position="742"/>
        <end position="763"/>
    </location>
</feature>
<evidence type="ECO:0000256" key="4">
    <source>
        <dbReference type="ARBA" id="ARBA00022692"/>
    </source>
</evidence>
<dbReference type="Pfam" id="PF00005">
    <property type="entry name" value="ABC_tran"/>
    <property type="match status" value="2"/>
</dbReference>
<feature type="transmembrane region" description="Helical" evidence="10">
    <location>
        <begin position="1201"/>
        <end position="1221"/>
    </location>
</feature>
<dbReference type="InterPro" id="IPR003439">
    <property type="entry name" value="ABC_transporter-like_ATP-bd"/>
</dbReference>
<evidence type="ECO:0000256" key="6">
    <source>
        <dbReference type="ARBA" id="ARBA00022840"/>
    </source>
</evidence>
<proteinExistence type="inferred from homology"/>
<dbReference type="SUPFAM" id="SSF52540">
    <property type="entry name" value="P-loop containing nucleoside triphosphate hydrolases"/>
    <property type="match status" value="2"/>
</dbReference>
<feature type="transmembrane region" description="Helical" evidence="10">
    <location>
        <begin position="602"/>
        <end position="625"/>
    </location>
</feature>
<protein>
    <recommendedName>
        <fullName evidence="11">ABC transporter domain-containing protein</fullName>
    </recommendedName>
</protein>
<organism evidence="12 13">
    <name type="scientific">Pyricularia oryzae</name>
    <name type="common">Rice blast fungus</name>
    <name type="synonym">Magnaporthe oryzae</name>
    <dbReference type="NCBI Taxonomy" id="318829"/>
    <lineage>
        <taxon>Eukaryota</taxon>
        <taxon>Fungi</taxon>
        <taxon>Dikarya</taxon>
        <taxon>Ascomycota</taxon>
        <taxon>Pezizomycotina</taxon>
        <taxon>Sordariomycetes</taxon>
        <taxon>Sordariomycetidae</taxon>
        <taxon>Magnaporthales</taxon>
        <taxon>Pyriculariaceae</taxon>
        <taxon>Pyricularia</taxon>
    </lineage>
</organism>
<feature type="transmembrane region" description="Helical" evidence="10">
    <location>
        <begin position="632"/>
        <end position="652"/>
    </location>
</feature>
<evidence type="ECO:0000256" key="3">
    <source>
        <dbReference type="ARBA" id="ARBA00022448"/>
    </source>
</evidence>
<dbReference type="PANTHER" id="PTHR19241">
    <property type="entry name" value="ATP-BINDING CASSETTE TRANSPORTER"/>
    <property type="match status" value="1"/>
</dbReference>
<dbReference type="Proteomes" id="UP000294847">
    <property type="component" value="Chromosome 3"/>
</dbReference>
<dbReference type="GO" id="GO:0140359">
    <property type="term" value="F:ABC-type transporter activity"/>
    <property type="evidence" value="ECO:0007669"/>
    <property type="project" value="InterPro"/>
</dbReference>
<name>A0A4P7N5R0_PYROR</name>
<accession>A0A4P7N5R0</accession>
<dbReference type="InterPro" id="IPR034001">
    <property type="entry name" value="ABCG_PDR_1"/>
</dbReference>
<dbReference type="CDD" id="cd03232">
    <property type="entry name" value="ABCG_PDR_domain2"/>
    <property type="match status" value="1"/>
</dbReference>
<dbReference type="Pfam" id="PF19055">
    <property type="entry name" value="ABC2_membrane_7"/>
    <property type="match status" value="1"/>
</dbReference>
<evidence type="ECO:0000256" key="1">
    <source>
        <dbReference type="ARBA" id="ARBA00004141"/>
    </source>
</evidence>
<dbReference type="InterPro" id="IPR013525">
    <property type="entry name" value="ABC2_TM"/>
</dbReference>
<dbReference type="GO" id="GO:0016020">
    <property type="term" value="C:membrane"/>
    <property type="evidence" value="ECO:0007669"/>
    <property type="project" value="UniProtKB-SubCell"/>
</dbReference>
<comment type="similarity">
    <text evidence="2">Belongs to the ABC transporter superfamily. ABCG family. PDR (TC 3.A.1.205) subfamily.</text>
</comment>
<feature type="transmembrane region" description="Helical" evidence="10">
    <location>
        <begin position="560"/>
        <end position="582"/>
    </location>
</feature>
<dbReference type="Pfam" id="PF06422">
    <property type="entry name" value="PDR_CDR"/>
    <property type="match status" value="1"/>
</dbReference>
<feature type="transmembrane region" description="Helical" evidence="10">
    <location>
        <begin position="527"/>
        <end position="548"/>
    </location>
</feature>
<dbReference type="InterPro" id="IPR029481">
    <property type="entry name" value="ABC_trans_N"/>
</dbReference>
<evidence type="ECO:0000256" key="5">
    <source>
        <dbReference type="ARBA" id="ARBA00022741"/>
    </source>
</evidence>
<dbReference type="PROSITE" id="PS00211">
    <property type="entry name" value="ABC_TRANSPORTER_1"/>
    <property type="match status" value="1"/>
</dbReference>
<reference evidence="12 13" key="1">
    <citation type="journal article" date="2019" name="Mol. Biol. Evol.">
        <title>Blast fungal genomes show frequent chromosomal changes, gene gains and losses, and effector gene turnover.</title>
        <authorList>
            <person name="Gomez Luciano L.B."/>
            <person name="Jason Tsai I."/>
            <person name="Chuma I."/>
            <person name="Tosa Y."/>
            <person name="Chen Y.H."/>
            <person name="Li J.Y."/>
            <person name="Li M.Y."/>
            <person name="Jade Lu M.Y."/>
            <person name="Nakayashiki H."/>
            <person name="Li W.H."/>
        </authorList>
    </citation>
    <scope>NUCLEOTIDE SEQUENCE [LARGE SCALE GENOMIC DNA]</scope>
    <source>
        <strain evidence="12">MZ5-1-6</strain>
    </source>
</reference>
<dbReference type="Gene3D" id="3.40.50.300">
    <property type="entry name" value="P-loop containing nucleotide triphosphate hydrolases"/>
    <property type="match status" value="2"/>
</dbReference>
<feature type="transmembrane region" description="Helical" evidence="10">
    <location>
        <begin position="495"/>
        <end position="515"/>
    </location>
</feature>
<dbReference type="PROSITE" id="PS50893">
    <property type="entry name" value="ABC_TRANSPORTER_2"/>
    <property type="match status" value="2"/>
</dbReference>
<dbReference type="Pfam" id="PF01061">
    <property type="entry name" value="ABC2_membrane"/>
    <property type="match status" value="2"/>
</dbReference>
<feature type="region of interest" description="Disordered" evidence="9">
    <location>
        <begin position="1"/>
        <end position="36"/>
    </location>
</feature>
<evidence type="ECO:0000259" key="11">
    <source>
        <dbReference type="PROSITE" id="PS50893"/>
    </source>
</evidence>
<keyword evidence="8 10" id="KW-0472">Membrane</keyword>
<feature type="transmembrane region" description="Helical" evidence="10">
    <location>
        <begin position="1287"/>
        <end position="1307"/>
    </location>
</feature>
<dbReference type="InterPro" id="IPR003593">
    <property type="entry name" value="AAA+_ATPase"/>
</dbReference>
<evidence type="ECO:0000256" key="2">
    <source>
        <dbReference type="ARBA" id="ARBA00006012"/>
    </source>
</evidence>
<keyword evidence="6" id="KW-0067">ATP-binding</keyword>
<feature type="domain" description="ABC transporter" evidence="11">
    <location>
        <begin position="828"/>
        <end position="1070"/>
    </location>
</feature>
<dbReference type="InterPro" id="IPR043926">
    <property type="entry name" value="ABCG_dom"/>
</dbReference>
<keyword evidence="7 10" id="KW-1133">Transmembrane helix</keyword>
<dbReference type="Pfam" id="PF14510">
    <property type="entry name" value="ABC_trans_N"/>
    <property type="match status" value="1"/>
</dbReference>
<feature type="transmembrane region" description="Helical" evidence="10">
    <location>
        <begin position="1241"/>
        <end position="1267"/>
    </location>
</feature>
<sequence>MHGPVVVQTPQGARARHERASLETGEESDNTVYEGNPEEQVQDLALRITREASAAEYPSLFDLPPDSDLDPKSQNFNAERWARAFYQTSVEALDGTEPNTAGLSFQNLNVHGHSALSNYQTTVGNSFHAGMDLVAGLVGRKQPQRVDILRDLEGVMLSGEMLCVLGPPGSGCSTFLKTLACETYGFTVDKESRLNYQGLAAKDIQTRYQGEAIYVSEVDHHFPRLTVGETLYFAARARCPRKLKSRKHEYAEQIRDVVMAMLGISHTKNTRVGNDFIRGVSGGERKRVSIAEAVLSYSPWQFWDNSTRGLDSANAVEFCRTLRTQAKVFGNTACVAIYQAPQEAYDLFDKVILLYEGRQIFFGKTAEAKAYFEGLGFLCPEQQTTPDFLTSMTSASERTIRPGWQGKPPPRSPDEFANAWKESSHRQRVCMDIASFQEEFPLGGAVSEKFEVARAGQKSTFQRPGSPYTLSIGGQLALNLWRAWRLLLSDPGMTITMLVTNFFESIIISSIFYNLSPDSSSMDKRNLLIFFAIAMNALGSLLEVLTLYEKRKIVEKHRRYALYHPSVEAVSSMIMDLPYKFVNSILVNVTLYFMTNLRREPGPFFVFFLFTTLAIIVMSSMFRLLASVTKTLSQALAPSAIILLAVLVYSGFTVPQNYLHDWIGWLRWINPIFYIQESLSLNEFVGRHFPCDGFIPNGPTYDDQGSLSTSRVCSVKGAAPGESFIEGAEHLRVVYGFIDGHLWRNLGIVLGLTLFYTICHLLATELIMSEQSKGEILIFPRNTLKKMKGARPAADEEATHEATASHVIHGSSPQREKVDGIAKQQSTFHWKNICYELDIKGERRTILDHVDGWVKPGTLTALMGVSGAGKTTLLDALACRITMGVVTGDAFVDGKPRTADFQRKTGYATQQDLHLGTATVREALEFSALLRQPDKYSKQEKLDYVNEVIELVDLQDCANAVIGVLGEGLNVEQRKRLTIGIELAARPELLLFLDEPTSGLDSQTSWAICNLMEKLTNNGQAILCTIHQPSASLFQRFDRLLLLARGGRTVYFGEVGCNSATLIDYLQRNGAPPFKDGLNPAEYMLDVIGATARSRSKDVDWPTIWRNSPEYQEVQAELARGIGASVVGTDQERAAVEKTPEFAAGLSTQFFLVTKRVLQQYWRTPEYIMSKTVMTAGCALFIGLAQVNAEMTERGLYNQMLFVYFLLVIFGQIIEQTTPMFMTQRTLYEARERHAKTYSWVAFLCGTMTAEIMWNSLMAVFSFLLFYFPLGLYRNAEHTGAVHSRGIAMFLNIWAFFVFSTTFGFLISAGIDTAEVSGGIVNLFFIMMFAFAGVLAGPDELPRFWIFMYRVNPFTYIVEALVATSLADAPVSCIDSELLTFEAPSGQSCDAYLGPYMRQNGGYLAGESSGGCRYCPTAQSNSFLTAHGLYFDNRWRDFGLVWAYCLFNILGAIGMYWLLRVPKGKKVRA</sequence>
<keyword evidence="4 10" id="KW-0812">Transmembrane</keyword>
<dbReference type="FunFam" id="3.40.50.300:FF:000054">
    <property type="entry name" value="ABC multidrug transporter atrF"/>
    <property type="match status" value="1"/>
</dbReference>
<keyword evidence="3" id="KW-0813">Transport</keyword>
<dbReference type="SMART" id="SM00382">
    <property type="entry name" value="AAA"/>
    <property type="match status" value="2"/>
</dbReference>
<evidence type="ECO:0000256" key="7">
    <source>
        <dbReference type="ARBA" id="ARBA00022989"/>
    </source>
</evidence>
<comment type="subcellular location">
    <subcellularLocation>
        <location evidence="1">Membrane</location>
        <topology evidence="1">Multi-pass membrane protein</topology>
    </subcellularLocation>
</comment>
<dbReference type="GO" id="GO:0005524">
    <property type="term" value="F:ATP binding"/>
    <property type="evidence" value="ECO:0007669"/>
    <property type="project" value="UniProtKB-KW"/>
</dbReference>
<evidence type="ECO:0000256" key="9">
    <source>
        <dbReference type="SAM" id="MobiDB-lite"/>
    </source>
</evidence>
<dbReference type="InterPro" id="IPR034003">
    <property type="entry name" value="ABCG_PDR_2"/>
</dbReference>
<gene>
    <name evidence="12" type="ORF">PoMZ_02845</name>
</gene>
<feature type="domain" description="ABC transporter" evidence="11">
    <location>
        <begin position="133"/>
        <end position="381"/>
    </location>
</feature>
<evidence type="ECO:0000313" key="12">
    <source>
        <dbReference type="EMBL" id="QBZ57908.1"/>
    </source>
</evidence>